<evidence type="ECO:0000259" key="3">
    <source>
        <dbReference type="Pfam" id="PF02517"/>
    </source>
</evidence>
<gene>
    <name evidence="4" type="ORF">FD01_GL000950</name>
</gene>
<evidence type="ECO:0000256" key="2">
    <source>
        <dbReference type="SAM" id="Phobius"/>
    </source>
</evidence>
<dbReference type="PATRIC" id="fig|1423769.4.peg.1023"/>
<proteinExistence type="inferred from homology"/>
<feature type="transmembrane region" description="Helical" evidence="2">
    <location>
        <begin position="161"/>
        <end position="178"/>
    </location>
</feature>
<evidence type="ECO:0000313" key="5">
    <source>
        <dbReference type="Proteomes" id="UP000051790"/>
    </source>
</evidence>
<accession>A0A0R1QRW7</accession>
<dbReference type="Proteomes" id="UP000051790">
    <property type="component" value="Unassembled WGS sequence"/>
</dbReference>
<dbReference type="InterPro" id="IPR003675">
    <property type="entry name" value="Rce1/LyrA-like_dom"/>
</dbReference>
<feature type="domain" description="CAAX prenyl protease 2/Lysostaphin resistance protein A-like" evidence="3">
    <location>
        <begin position="125"/>
        <end position="219"/>
    </location>
</feature>
<protein>
    <recommendedName>
        <fullName evidence="3">CAAX prenyl protease 2/Lysostaphin resistance protein A-like domain-containing protein</fullName>
    </recommendedName>
</protein>
<keyword evidence="2" id="KW-0812">Transmembrane</keyword>
<feature type="transmembrane region" description="Helical" evidence="2">
    <location>
        <begin position="12"/>
        <end position="33"/>
    </location>
</feature>
<feature type="transmembrane region" description="Helical" evidence="2">
    <location>
        <begin position="184"/>
        <end position="201"/>
    </location>
</feature>
<dbReference type="OrthoDB" id="8607342at2"/>
<comment type="similarity">
    <text evidence="1">Belongs to the UPF0177 family.</text>
</comment>
<dbReference type="AlphaFoldDB" id="A0A0R1QRW7"/>
<name>A0A0R1QRW7_9LACO</name>
<organism evidence="4 5">
    <name type="scientific">Lacticaseibacillus manihotivorans DSM 13343 = JCM 12514</name>
    <dbReference type="NCBI Taxonomy" id="1423769"/>
    <lineage>
        <taxon>Bacteria</taxon>
        <taxon>Bacillati</taxon>
        <taxon>Bacillota</taxon>
        <taxon>Bacilli</taxon>
        <taxon>Lactobacillales</taxon>
        <taxon>Lactobacillaceae</taxon>
        <taxon>Lacticaseibacillus</taxon>
    </lineage>
</organism>
<dbReference type="GO" id="GO:0004175">
    <property type="term" value="F:endopeptidase activity"/>
    <property type="evidence" value="ECO:0007669"/>
    <property type="project" value="UniProtKB-ARBA"/>
</dbReference>
<dbReference type="InterPro" id="IPR052710">
    <property type="entry name" value="CAAX_protease"/>
</dbReference>
<keyword evidence="2" id="KW-0472">Membrane</keyword>
<evidence type="ECO:0000313" key="4">
    <source>
        <dbReference type="EMBL" id="KRL44965.1"/>
    </source>
</evidence>
<reference evidence="4 5" key="1">
    <citation type="journal article" date="2015" name="Genome Announc.">
        <title>Expanding the biotechnology potential of lactobacilli through comparative genomics of 213 strains and associated genera.</title>
        <authorList>
            <person name="Sun Z."/>
            <person name="Harris H.M."/>
            <person name="McCann A."/>
            <person name="Guo C."/>
            <person name="Argimon S."/>
            <person name="Zhang W."/>
            <person name="Yang X."/>
            <person name="Jeffery I.B."/>
            <person name="Cooney J.C."/>
            <person name="Kagawa T.F."/>
            <person name="Liu W."/>
            <person name="Song Y."/>
            <person name="Salvetti E."/>
            <person name="Wrobel A."/>
            <person name="Rasinkangas P."/>
            <person name="Parkhill J."/>
            <person name="Rea M.C."/>
            <person name="O'Sullivan O."/>
            <person name="Ritari J."/>
            <person name="Douillard F.P."/>
            <person name="Paul Ross R."/>
            <person name="Yang R."/>
            <person name="Briner A.E."/>
            <person name="Felis G.E."/>
            <person name="de Vos W.M."/>
            <person name="Barrangou R."/>
            <person name="Klaenhammer T.R."/>
            <person name="Caufield P.W."/>
            <person name="Cui Y."/>
            <person name="Zhang H."/>
            <person name="O'Toole P.W."/>
        </authorList>
    </citation>
    <scope>NUCLEOTIDE SEQUENCE [LARGE SCALE GENOMIC DNA]</scope>
    <source>
        <strain evidence="4 5">DSM 13343</strain>
    </source>
</reference>
<feature type="transmembrane region" description="Helical" evidence="2">
    <location>
        <begin position="39"/>
        <end position="59"/>
    </location>
</feature>
<dbReference type="EMBL" id="AZEU01000135">
    <property type="protein sequence ID" value="KRL44965.1"/>
    <property type="molecule type" value="Genomic_DNA"/>
</dbReference>
<dbReference type="GO" id="GO:0080120">
    <property type="term" value="P:CAAX-box protein maturation"/>
    <property type="evidence" value="ECO:0007669"/>
    <property type="project" value="UniProtKB-ARBA"/>
</dbReference>
<keyword evidence="2" id="KW-1133">Transmembrane helix</keyword>
<keyword evidence="5" id="KW-1185">Reference proteome</keyword>
<comment type="caution">
    <text evidence="4">The sequence shown here is derived from an EMBL/GenBank/DDBJ whole genome shotgun (WGS) entry which is preliminary data.</text>
</comment>
<dbReference type="Pfam" id="PF02517">
    <property type="entry name" value="Rce1-like"/>
    <property type="match status" value="1"/>
</dbReference>
<evidence type="ECO:0000256" key="1">
    <source>
        <dbReference type="ARBA" id="ARBA00009067"/>
    </source>
</evidence>
<dbReference type="PANTHER" id="PTHR36435:SF1">
    <property type="entry name" value="CAAX AMINO TERMINAL PROTEASE FAMILY PROTEIN"/>
    <property type="match status" value="1"/>
</dbReference>
<dbReference type="RefSeq" id="WP_056963629.1">
    <property type="nucleotide sequence ID" value="NZ_AZEU01000135.1"/>
</dbReference>
<sequence length="223" mass="24763">MNIWKVIRRCAGVVVLFGLYMIAEMIVMIPTIATKGKASTGLVALVFAIVFGSLIYLLATTYQYYLKRDPEGFGPHAPTRETWQFMGKMVLTLALIQGFSGIAISLHWTAESQNQDALMQVLQQAPLTMVLIAVVGAPPVEELLFRGLLMHSFGSLKDKRRLWAVSIISSVVFGLMHAGPSEPLNMLVYIAMGAVFTMTYVKTKDIRYSIALHFLNNFIALML</sequence>
<dbReference type="PANTHER" id="PTHR36435">
    <property type="entry name" value="SLR1288 PROTEIN"/>
    <property type="match status" value="1"/>
</dbReference>
<feature type="transmembrane region" description="Helical" evidence="2">
    <location>
        <begin position="121"/>
        <end position="140"/>
    </location>
</feature>
<feature type="transmembrane region" description="Helical" evidence="2">
    <location>
        <begin position="90"/>
        <end position="109"/>
    </location>
</feature>